<keyword evidence="4" id="KW-0812">Transmembrane</keyword>
<keyword evidence="6" id="KW-0472">Membrane</keyword>
<comment type="subcellular location">
    <subcellularLocation>
        <location evidence="1">Cell membrane</location>
        <topology evidence="1">Single-pass membrane protein</topology>
    </subcellularLocation>
</comment>
<dbReference type="AlphaFoldDB" id="A0A6I1HMF6"/>
<dbReference type="RefSeq" id="WP_193317672.1">
    <property type="nucleotide sequence ID" value="NZ_WFLI01000054.1"/>
</dbReference>
<evidence type="ECO:0000256" key="4">
    <source>
        <dbReference type="ARBA" id="ARBA00022692"/>
    </source>
</evidence>
<feature type="compositionally biased region" description="Low complexity" evidence="7">
    <location>
        <begin position="1"/>
        <end position="13"/>
    </location>
</feature>
<evidence type="ECO:0000313" key="9">
    <source>
        <dbReference type="Proteomes" id="UP000468717"/>
    </source>
</evidence>
<dbReference type="InterPro" id="IPR042217">
    <property type="entry name" value="T4SS_VirB10/TrbI"/>
</dbReference>
<dbReference type="Gene3D" id="2.40.128.260">
    <property type="entry name" value="Type IV secretion system, VirB10/TraB/TrbI"/>
    <property type="match status" value="1"/>
</dbReference>
<evidence type="ECO:0000256" key="3">
    <source>
        <dbReference type="ARBA" id="ARBA00022475"/>
    </source>
</evidence>
<evidence type="ECO:0000256" key="7">
    <source>
        <dbReference type="SAM" id="MobiDB-lite"/>
    </source>
</evidence>
<dbReference type="NCBIfam" id="NF038091">
    <property type="entry name" value="T4SS_VirB10"/>
    <property type="match status" value="1"/>
</dbReference>
<comment type="similarity">
    <text evidence="2">Belongs to the TrbI/VirB10 family.</text>
</comment>
<dbReference type="EMBL" id="WFLI01000054">
    <property type="protein sequence ID" value="KAB8059160.1"/>
    <property type="molecule type" value="Genomic_DNA"/>
</dbReference>
<evidence type="ECO:0000313" key="8">
    <source>
        <dbReference type="EMBL" id="KAB8059160.1"/>
    </source>
</evidence>
<dbReference type="InterPro" id="IPR005498">
    <property type="entry name" value="T4SS_VirB10/TraB/TrbI"/>
</dbReference>
<dbReference type="CDD" id="cd16429">
    <property type="entry name" value="VirB10"/>
    <property type="match status" value="1"/>
</dbReference>
<name>A0A6I1HMF6_9BURK</name>
<evidence type="ECO:0000256" key="6">
    <source>
        <dbReference type="ARBA" id="ARBA00023136"/>
    </source>
</evidence>
<keyword evidence="3" id="KW-1003">Cell membrane</keyword>
<sequence>PPPSLMAPAAPAGTAGGMLAGTTPQKRPATVQEFAAQQALSGALTATAQASAANLGNRSYLLARGSVIPCVLETQLVSNIGGSTSCILPQHVYSDDGKVLLLEKGSTITGLYQNNVRTGDARIAILWQRIKTATGVVIDVDSPAADQLGVMGAPGVVDNHWMERIGAAFLLSLVEDAVAIQVAKNSQGGNGGYGASVNATTTMSEKVLDSTINIAPTLYKNRGDRLMVYVSRDLWFNNVYNIRQR</sequence>
<dbReference type="Pfam" id="PF03743">
    <property type="entry name" value="TrbI"/>
    <property type="match status" value="1"/>
</dbReference>
<feature type="region of interest" description="Disordered" evidence="7">
    <location>
        <begin position="1"/>
        <end position="26"/>
    </location>
</feature>
<reference evidence="8 9" key="1">
    <citation type="submission" date="2019-10" db="EMBL/GenBank/DDBJ databases">
        <title>Three novel species isolated from a subtropical stream in China.</title>
        <authorList>
            <person name="Lu H."/>
        </authorList>
    </citation>
    <scope>NUCLEOTIDE SEQUENCE [LARGE SCALE GENOMIC DNA]</scope>
    <source>
        <strain evidence="8 9">FT13W</strain>
    </source>
</reference>
<dbReference type="GO" id="GO:0005886">
    <property type="term" value="C:plasma membrane"/>
    <property type="evidence" value="ECO:0007669"/>
    <property type="project" value="UniProtKB-SubCell"/>
</dbReference>
<accession>A0A6I1HMF6</accession>
<keyword evidence="5" id="KW-1133">Transmembrane helix</keyword>
<keyword evidence="9" id="KW-1185">Reference proteome</keyword>
<gene>
    <name evidence="8" type="ORF">GCN75_26780</name>
</gene>
<evidence type="ECO:0000256" key="2">
    <source>
        <dbReference type="ARBA" id="ARBA00010265"/>
    </source>
</evidence>
<feature type="non-terminal residue" evidence="8">
    <location>
        <position position="1"/>
    </location>
</feature>
<evidence type="ECO:0000256" key="5">
    <source>
        <dbReference type="ARBA" id="ARBA00022989"/>
    </source>
</evidence>
<evidence type="ECO:0000256" key="1">
    <source>
        <dbReference type="ARBA" id="ARBA00004162"/>
    </source>
</evidence>
<dbReference type="Proteomes" id="UP000468717">
    <property type="component" value="Unassembled WGS sequence"/>
</dbReference>
<protein>
    <submittedName>
        <fullName evidence="8">Conjugal transfer protein TrbI</fullName>
    </submittedName>
</protein>
<comment type="caution">
    <text evidence="8">The sequence shown here is derived from an EMBL/GenBank/DDBJ whole genome shotgun (WGS) entry which is preliminary data.</text>
</comment>
<proteinExistence type="inferred from homology"/>
<dbReference type="InterPro" id="IPR047695">
    <property type="entry name" value="T4SS_VirB10/PtlG"/>
</dbReference>
<organism evidence="8 9">
    <name type="scientific">Janthinobacterium violaceinigrum</name>
    <dbReference type="NCBI Taxonomy" id="2654252"/>
    <lineage>
        <taxon>Bacteria</taxon>
        <taxon>Pseudomonadati</taxon>
        <taxon>Pseudomonadota</taxon>
        <taxon>Betaproteobacteria</taxon>
        <taxon>Burkholderiales</taxon>
        <taxon>Oxalobacteraceae</taxon>
        <taxon>Janthinobacterium</taxon>
    </lineage>
</organism>